<name>A0A1I3VZP8_9HYPH</name>
<keyword evidence="12" id="KW-1185">Reference proteome</keyword>
<dbReference type="EC" id="3.6.1.22" evidence="4"/>
<dbReference type="Gene3D" id="3.90.79.10">
    <property type="entry name" value="Nucleoside Triphosphate Pyrophosphohydrolase"/>
    <property type="match status" value="1"/>
</dbReference>
<dbReference type="GO" id="GO:0046872">
    <property type="term" value="F:metal ion binding"/>
    <property type="evidence" value="ECO:0007669"/>
    <property type="project" value="UniProtKB-KW"/>
</dbReference>
<dbReference type="InterPro" id="IPR000086">
    <property type="entry name" value="NUDIX_hydrolase_dom"/>
</dbReference>
<dbReference type="PANTHER" id="PTHR42904">
    <property type="entry name" value="NUDIX HYDROLASE, NUDC SUBFAMILY"/>
    <property type="match status" value="1"/>
</dbReference>
<dbReference type="Gene3D" id="3.90.79.20">
    <property type="match status" value="1"/>
</dbReference>
<dbReference type="InterPro" id="IPR050241">
    <property type="entry name" value="NAD-cap_RNA_hydrolase_NudC"/>
</dbReference>
<dbReference type="PROSITE" id="PS51462">
    <property type="entry name" value="NUDIX"/>
    <property type="match status" value="1"/>
</dbReference>
<evidence type="ECO:0000256" key="9">
    <source>
        <dbReference type="ARBA" id="ARBA00023679"/>
    </source>
</evidence>
<dbReference type="InterPro" id="IPR015375">
    <property type="entry name" value="NADH_PPase-like_N"/>
</dbReference>
<evidence type="ECO:0000313" key="11">
    <source>
        <dbReference type="EMBL" id="SFK00705.1"/>
    </source>
</evidence>
<accession>A0A1I3VZP8</accession>
<dbReference type="GO" id="GO:0035529">
    <property type="term" value="F:NADH pyrophosphatase activity"/>
    <property type="evidence" value="ECO:0007669"/>
    <property type="project" value="TreeGrafter"/>
</dbReference>
<comment type="similarity">
    <text evidence="3">Belongs to the Nudix hydrolase family. NudC subfamily.</text>
</comment>
<evidence type="ECO:0000256" key="8">
    <source>
        <dbReference type="ARBA" id="ARBA00023027"/>
    </source>
</evidence>
<evidence type="ECO:0000256" key="2">
    <source>
        <dbReference type="ARBA" id="ARBA00001947"/>
    </source>
</evidence>
<feature type="domain" description="Nudix hydrolase" evidence="10">
    <location>
        <begin position="179"/>
        <end position="303"/>
    </location>
</feature>
<evidence type="ECO:0000256" key="3">
    <source>
        <dbReference type="ARBA" id="ARBA00009595"/>
    </source>
</evidence>
<organism evidence="11 12">
    <name type="scientific">Methylocapsa palsarum</name>
    <dbReference type="NCBI Taxonomy" id="1612308"/>
    <lineage>
        <taxon>Bacteria</taxon>
        <taxon>Pseudomonadati</taxon>
        <taxon>Pseudomonadota</taxon>
        <taxon>Alphaproteobacteria</taxon>
        <taxon>Hyphomicrobiales</taxon>
        <taxon>Beijerinckiaceae</taxon>
        <taxon>Methylocapsa</taxon>
    </lineage>
</organism>
<dbReference type="RefSeq" id="WP_091676251.1">
    <property type="nucleotide sequence ID" value="NZ_FOSN01000001.1"/>
</dbReference>
<sequence>MNGDFIHPPALAERSALTGFAINRLNRMTERRSDAAFIDGLKQASASRTLVLSRDVPVLKRSGDCFDALFTTAEAAALGQERETAFLGLDGDTALFATLIDEAAPETSQGRDDVAMIDLRSVATQGLVSAEVLGALGQAKSLMHWHSRHRFCSNCGAPSRIAAAGWRRTCDVCNTHHFPRTDPVVIMLILDDESCLLGRQADYPAGMYSCLAGFVEAGETIEDAVRRETREESGVRVGEVEYFASQPWPFPSSLMIGAIAHAQTRRLTVDAKELQDARWFPREEVSLMLDNNHPDGFSCPPKLAVANLLIRAWAAGEAF</sequence>
<protein>
    <recommendedName>
        <fullName evidence="4">NAD(+) diphosphatase</fullName>
        <ecNumber evidence="4">3.6.1.22</ecNumber>
    </recommendedName>
</protein>
<dbReference type="OrthoDB" id="9791656at2"/>
<dbReference type="InterPro" id="IPR020084">
    <property type="entry name" value="NUDIX_hydrolase_CS"/>
</dbReference>
<dbReference type="AlphaFoldDB" id="A0A1I3VZP8"/>
<reference evidence="11 12" key="1">
    <citation type="submission" date="2016-10" db="EMBL/GenBank/DDBJ databases">
        <authorList>
            <person name="de Groot N.N."/>
        </authorList>
    </citation>
    <scope>NUCLEOTIDE SEQUENCE [LARGE SCALE GENOMIC DNA]</scope>
    <source>
        <strain evidence="11 12">NE2</strain>
    </source>
</reference>
<evidence type="ECO:0000256" key="5">
    <source>
        <dbReference type="ARBA" id="ARBA00022723"/>
    </source>
</evidence>
<dbReference type="Pfam" id="PF09297">
    <property type="entry name" value="Zn_ribbon_NUD"/>
    <property type="match status" value="1"/>
</dbReference>
<comment type="cofactor">
    <cofactor evidence="1">
        <name>Mg(2+)</name>
        <dbReference type="ChEBI" id="CHEBI:18420"/>
    </cofactor>
</comment>
<dbReference type="GO" id="GO:0005829">
    <property type="term" value="C:cytosol"/>
    <property type="evidence" value="ECO:0007669"/>
    <property type="project" value="TreeGrafter"/>
</dbReference>
<dbReference type="GO" id="GO:0019677">
    <property type="term" value="P:NAD+ catabolic process"/>
    <property type="evidence" value="ECO:0007669"/>
    <property type="project" value="TreeGrafter"/>
</dbReference>
<keyword evidence="8" id="KW-0520">NAD</keyword>
<dbReference type="NCBIfam" id="NF001299">
    <property type="entry name" value="PRK00241.1"/>
    <property type="match status" value="1"/>
</dbReference>
<dbReference type="InterPro" id="IPR015797">
    <property type="entry name" value="NUDIX_hydrolase-like_dom_sf"/>
</dbReference>
<evidence type="ECO:0000256" key="7">
    <source>
        <dbReference type="ARBA" id="ARBA00022842"/>
    </source>
</evidence>
<keyword evidence="6" id="KW-0378">Hydrolase</keyword>
<evidence type="ECO:0000259" key="10">
    <source>
        <dbReference type="PROSITE" id="PS51462"/>
    </source>
</evidence>
<comment type="catalytic activity">
    <reaction evidence="9">
        <text>a 5'-end NAD(+)-phospho-ribonucleoside in mRNA + H2O = a 5'-end phospho-adenosine-phospho-ribonucleoside in mRNA + beta-nicotinamide D-ribonucleotide + 2 H(+)</text>
        <dbReference type="Rhea" id="RHEA:60876"/>
        <dbReference type="Rhea" id="RHEA-COMP:15698"/>
        <dbReference type="Rhea" id="RHEA-COMP:15719"/>
        <dbReference type="ChEBI" id="CHEBI:14649"/>
        <dbReference type="ChEBI" id="CHEBI:15377"/>
        <dbReference type="ChEBI" id="CHEBI:15378"/>
        <dbReference type="ChEBI" id="CHEBI:144029"/>
        <dbReference type="ChEBI" id="CHEBI:144051"/>
    </reaction>
    <physiologicalReaction direction="left-to-right" evidence="9">
        <dbReference type="Rhea" id="RHEA:60877"/>
    </physiologicalReaction>
</comment>
<dbReference type="Proteomes" id="UP000198755">
    <property type="component" value="Unassembled WGS sequence"/>
</dbReference>
<dbReference type="Pfam" id="PF00293">
    <property type="entry name" value="NUDIX"/>
    <property type="match status" value="1"/>
</dbReference>
<dbReference type="PROSITE" id="PS00893">
    <property type="entry name" value="NUDIX_BOX"/>
    <property type="match status" value="1"/>
</dbReference>
<gene>
    <name evidence="11" type="ORF">SAMN05444581_101238</name>
</gene>
<dbReference type="SUPFAM" id="SSF55811">
    <property type="entry name" value="Nudix"/>
    <property type="match status" value="1"/>
</dbReference>
<dbReference type="GO" id="GO:0006742">
    <property type="term" value="P:NADP+ catabolic process"/>
    <property type="evidence" value="ECO:0007669"/>
    <property type="project" value="TreeGrafter"/>
</dbReference>
<evidence type="ECO:0000256" key="4">
    <source>
        <dbReference type="ARBA" id="ARBA00012381"/>
    </source>
</evidence>
<dbReference type="EMBL" id="FOSN01000001">
    <property type="protein sequence ID" value="SFK00705.1"/>
    <property type="molecule type" value="Genomic_DNA"/>
</dbReference>
<evidence type="ECO:0000313" key="12">
    <source>
        <dbReference type="Proteomes" id="UP000198755"/>
    </source>
</evidence>
<dbReference type="PANTHER" id="PTHR42904:SF6">
    <property type="entry name" value="NAD-CAPPED RNA HYDROLASE NUDT12"/>
    <property type="match status" value="1"/>
</dbReference>
<keyword evidence="5" id="KW-0479">Metal-binding</keyword>
<evidence type="ECO:0000256" key="6">
    <source>
        <dbReference type="ARBA" id="ARBA00022801"/>
    </source>
</evidence>
<dbReference type="STRING" id="1612308.SAMN05444581_101238"/>
<dbReference type="Pfam" id="PF09296">
    <property type="entry name" value="NUDIX-like"/>
    <property type="match status" value="1"/>
</dbReference>
<comment type="cofactor">
    <cofactor evidence="2">
        <name>Zn(2+)</name>
        <dbReference type="ChEBI" id="CHEBI:29105"/>
    </cofactor>
</comment>
<proteinExistence type="inferred from homology"/>
<dbReference type="CDD" id="cd03429">
    <property type="entry name" value="NUDIX_NADH_pyrophosphatase_Nudt13"/>
    <property type="match status" value="1"/>
</dbReference>
<dbReference type="InterPro" id="IPR015376">
    <property type="entry name" value="Znr_NADH_PPase"/>
</dbReference>
<keyword evidence="7" id="KW-0460">Magnesium</keyword>
<evidence type="ECO:0000256" key="1">
    <source>
        <dbReference type="ARBA" id="ARBA00001946"/>
    </source>
</evidence>
<dbReference type="InterPro" id="IPR049734">
    <property type="entry name" value="NudC-like_C"/>
</dbReference>